<protein>
    <submittedName>
        <fullName evidence="3">MaoC family dehydratase N-terminal domain-containing protein</fullName>
    </submittedName>
</protein>
<dbReference type="InterPro" id="IPR029069">
    <property type="entry name" value="HotDog_dom_sf"/>
</dbReference>
<name>A0ABD5UEA4_9EURY</name>
<dbReference type="CDD" id="cd03441">
    <property type="entry name" value="R_hydratase_like"/>
    <property type="match status" value="1"/>
</dbReference>
<organism evidence="3 4">
    <name type="scientific">Halomarina ordinaria</name>
    <dbReference type="NCBI Taxonomy" id="3033939"/>
    <lineage>
        <taxon>Archaea</taxon>
        <taxon>Methanobacteriati</taxon>
        <taxon>Methanobacteriota</taxon>
        <taxon>Stenosarchaea group</taxon>
        <taxon>Halobacteria</taxon>
        <taxon>Halobacteriales</taxon>
        <taxon>Natronomonadaceae</taxon>
        <taxon>Halomarina</taxon>
    </lineage>
</organism>
<accession>A0ABD5UEA4</accession>
<proteinExistence type="predicted"/>
<reference evidence="3 4" key="1">
    <citation type="journal article" date="2019" name="Int. J. Syst. Evol. Microbiol.">
        <title>The Global Catalogue of Microorganisms (GCM) 10K type strain sequencing project: providing services to taxonomists for standard genome sequencing and annotation.</title>
        <authorList>
            <consortium name="The Broad Institute Genomics Platform"/>
            <consortium name="The Broad Institute Genome Sequencing Center for Infectious Disease"/>
            <person name="Wu L."/>
            <person name="Ma J."/>
        </authorList>
    </citation>
    <scope>NUCLEOTIDE SEQUENCE [LARGE SCALE GENOMIC DNA]</scope>
    <source>
        <strain evidence="3 4">PSRA2</strain>
    </source>
</reference>
<dbReference type="InterPro" id="IPR039569">
    <property type="entry name" value="FAS1-like_DH_region"/>
</dbReference>
<keyword evidence="4" id="KW-1185">Reference proteome</keyword>
<sequence length="179" mass="19917">MPSYPLADLKARIGETKTTVEDLTVEPGKVQEFAAAIHDPNPLYRDPDTARDAGLDHVPAPPTFLRTWYFQRYRPEGVGIDFGFDLGLDPRHTIHGQQRYEYDQPVFVGDTLSGKTTLADVYQRMGSRGGTMTFAVFETTFTAADGTRVARVENTRIETEGAITDDRDTNDQSAVGRDD</sequence>
<feature type="region of interest" description="Disordered" evidence="1">
    <location>
        <begin position="158"/>
        <end position="179"/>
    </location>
</feature>
<dbReference type="EMBL" id="JBHSXM010000002">
    <property type="protein sequence ID" value="MFC6837860.1"/>
    <property type="molecule type" value="Genomic_DNA"/>
</dbReference>
<dbReference type="RefSeq" id="WP_304449577.1">
    <property type="nucleotide sequence ID" value="NZ_JARRAH010000002.1"/>
</dbReference>
<dbReference type="Gene3D" id="3.10.129.10">
    <property type="entry name" value="Hotdog Thioesterase"/>
    <property type="match status" value="1"/>
</dbReference>
<feature type="domain" description="FAS1-like dehydratase" evidence="2">
    <location>
        <begin position="14"/>
        <end position="151"/>
    </location>
</feature>
<dbReference type="PIRSF" id="PIRSF018072">
    <property type="entry name" value="UCP018072"/>
    <property type="match status" value="1"/>
</dbReference>
<evidence type="ECO:0000256" key="1">
    <source>
        <dbReference type="SAM" id="MobiDB-lite"/>
    </source>
</evidence>
<dbReference type="Pfam" id="PF13452">
    <property type="entry name" value="FAS1_DH_region"/>
    <property type="match status" value="1"/>
</dbReference>
<dbReference type="Proteomes" id="UP001596406">
    <property type="component" value="Unassembled WGS sequence"/>
</dbReference>
<dbReference type="SUPFAM" id="SSF54637">
    <property type="entry name" value="Thioesterase/thiol ester dehydrase-isomerase"/>
    <property type="match status" value="1"/>
</dbReference>
<dbReference type="InterPro" id="IPR016709">
    <property type="entry name" value="HadA-like"/>
</dbReference>
<gene>
    <name evidence="3" type="ORF">ACFQHK_15330</name>
</gene>
<dbReference type="AlphaFoldDB" id="A0ABD5UEA4"/>
<evidence type="ECO:0000313" key="4">
    <source>
        <dbReference type="Proteomes" id="UP001596406"/>
    </source>
</evidence>
<comment type="caution">
    <text evidence="3">The sequence shown here is derived from an EMBL/GenBank/DDBJ whole genome shotgun (WGS) entry which is preliminary data.</text>
</comment>
<evidence type="ECO:0000313" key="3">
    <source>
        <dbReference type="EMBL" id="MFC6837860.1"/>
    </source>
</evidence>
<evidence type="ECO:0000259" key="2">
    <source>
        <dbReference type="Pfam" id="PF13452"/>
    </source>
</evidence>